<dbReference type="Gene3D" id="3.10.20.90">
    <property type="entry name" value="Phosphatidylinositol 3-kinase Catalytic Subunit, Chain A, domain 1"/>
    <property type="match status" value="1"/>
</dbReference>
<dbReference type="GO" id="GO:0030010">
    <property type="term" value="P:establishment of cell polarity"/>
    <property type="evidence" value="ECO:0007669"/>
    <property type="project" value="TreeGrafter"/>
</dbReference>
<dbReference type="CDD" id="cd00160">
    <property type="entry name" value="RhoGEF"/>
    <property type="match status" value="1"/>
</dbReference>
<keyword evidence="6" id="KW-1185">Reference proteome</keyword>
<dbReference type="Pfam" id="PF00621">
    <property type="entry name" value="RhoGEF"/>
    <property type="match status" value="1"/>
</dbReference>
<feature type="compositionally biased region" description="Polar residues" evidence="1">
    <location>
        <begin position="516"/>
        <end position="528"/>
    </location>
</feature>
<dbReference type="InterPro" id="IPR053026">
    <property type="entry name" value="CDC42_GEF"/>
</dbReference>
<sequence length="691" mass="77863">MSISVKRRTNSNGVVQMEVAAPPPPSTAPSSASFFQTSLQIIDRLSCIPGFDYYLDPEYLTAVADTDIPTIDPVTTLWCIFRIGNALCELVNIGRPQNPVPINADNSLASLNLCKKSVFHFLVACKNDFGIRSEDVFAISELYQQDTNGFVKVLKTVSLVLDYLEREGLVDTSNPRPHRFSDLSGSSAPMDNRAKVVRELLETERSYIRDLEMLQNYHREVQRDGRLSPDNMLYLFANLNELVDFQRKFLIGVEANAIHSPEEQHFGDLFLQMEESFAVYEPFCANYERASKIVEEQVAILMRYSHIMEPQRQLLSFLIKPIQRICKYPLLLQELIKSSDKEMANYAETQEGLASIKRVADRVNETRRNVENQMIVKDLEKRIKGWHEHAAQSFGELLLHDKFVMSSNEVEKELMVYLFENIMICCKEAASKKNKKKSSTSLQLKGRIFISSITGVVNYSRNGIYALKVLWRDAQMGNFSLRCRNDEQLRMWYTTLERLINEPAEPLVEERRPSAETLQTQRQPTPAVNNARLRSAPGGLSGEQLPNIYTNGRVAASADRPVMAHGGGPANGAGQRYPVAGRTPGSASVPLRPGGGYVSAADQIKIKVNYMDDVYVISVPNNVSYRELLSKLEKKIRICGGEIPNGAEALKIQYFDEDGDRVTIKNDEDVQTSFESRDSANAHAVLNFFVS</sequence>
<dbReference type="SMART" id="SM00233">
    <property type="entry name" value="PH"/>
    <property type="match status" value="1"/>
</dbReference>
<evidence type="ECO:0000259" key="2">
    <source>
        <dbReference type="PROSITE" id="PS50003"/>
    </source>
</evidence>
<dbReference type="Pfam" id="PF15411">
    <property type="entry name" value="PH_10"/>
    <property type="match status" value="1"/>
</dbReference>
<dbReference type="Gene3D" id="1.20.900.10">
    <property type="entry name" value="Dbl homology (DH) domain"/>
    <property type="match status" value="1"/>
</dbReference>
<dbReference type="CDD" id="cd05992">
    <property type="entry name" value="PB1"/>
    <property type="match status" value="1"/>
</dbReference>
<reference evidence="6" key="1">
    <citation type="journal article" date="2018" name="Nat. Microbiol.">
        <title>Leveraging single-cell genomics to expand the fungal tree of life.</title>
        <authorList>
            <person name="Ahrendt S.R."/>
            <person name="Quandt C.A."/>
            <person name="Ciobanu D."/>
            <person name="Clum A."/>
            <person name="Salamov A."/>
            <person name="Andreopoulos B."/>
            <person name="Cheng J.F."/>
            <person name="Woyke T."/>
            <person name="Pelin A."/>
            <person name="Henrissat B."/>
            <person name="Reynolds N.K."/>
            <person name="Benny G.L."/>
            <person name="Smith M.E."/>
            <person name="James T.Y."/>
            <person name="Grigoriev I.V."/>
        </authorList>
    </citation>
    <scope>NUCLEOTIDE SEQUENCE [LARGE SCALE GENOMIC DNA]</scope>
    <source>
        <strain evidence="6">Benny S71-1</strain>
    </source>
</reference>
<dbReference type="GO" id="GO:0005634">
    <property type="term" value="C:nucleus"/>
    <property type="evidence" value="ECO:0007669"/>
    <property type="project" value="TreeGrafter"/>
</dbReference>
<dbReference type="Pfam" id="PF06395">
    <property type="entry name" value="CDC24"/>
    <property type="match status" value="1"/>
</dbReference>
<gene>
    <name evidence="5" type="ORF">SYNPS1DRAFT_11687</name>
</gene>
<dbReference type="AlphaFoldDB" id="A0A4P9Z6B9"/>
<dbReference type="CDD" id="cd13246">
    <property type="entry name" value="PH_Scd1"/>
    <property type="match status" value="1"/>
</dbReference>
<accession>A0A4P9Z6B9</accession>
<dbReference type="PROSITE" id="PS50003">
    <property type="entry name" value="PH_DOMAIN"/>
    <property type="match status" value="1"/>
</dbReference>
<dbReference type="InterPro" id="IPR000270">
    <property type="entry name" value="PB1_dom"/>
</dbReference>
<dbReference type="PROSITE" id="PS00741">
    <property type="entry name" value="DH_1"/>
    <property type="match status" value="1"/>
</dbReference>
<dbReference type="SMART" id="SM00325">
    <property type="entry name" value="RhoGEF"/>
    <property type="match status" value="1"/>
</dbReference>
<dbReference type="InterPro" id="IPR010481">
    <property type="entry name" value="Cdc24/Scd1_N"/>
</dbReference>
<dbReference type="GO" id="GO:0000935">
    <property type="term" value="C:division septum"/>
    <property type="evidence" value="ECO:0007669"/>
    <property type="project" value="TreeGrafter"/>
</dbReference>
<dbReference type="PROSITE" id="PS50010">
    <property type="entry name" value="DH_2"/>
    <property type="match status" value="1"/>
</dbReference>
<dbReference type="PROSITE" id="PS51745">
    <property type="entry name" value="PB1"/>
    <property type="match status" value="1"/>
</dbReference>
<feature type="domain" description="PH" evidence="2">
    <location>
        <begin position="390"/>
        <end position="501"/>
    </location>
</feature>
<dbReference type="SUPFAM" id="SSF48065">
    <property type="entry name" value="DBL homology domain (DH-domain)"/>
    <property type="match status" value="1"/>
</dbReference>
<dbReference type="Proteomes" id="UP000278143">
    <property type="component" value="Unassembled WGS sequence"/>
</dbReference>
<dbReference type="PANTHER" id="PTHR47339:SF1">
    <property type="entry name" value="CELL DIVISION CONTROL PROTEIN 24"/>
    <property type="match status" value="1"/>
</dbReference>
<dbReference type="SMART" id="SM00666">
    <property type="entry name" value="PB1"/>
    <property type="match status" value="1"/>
</dbReference>
<dbReference type="InterPro" id="IPR033511">
    <property type="entry name" value="Cdc24/Scd1_PH_dom"/>
</dbReference>
<evidence type="ECO:0000256" key="1">
    <source>
        <dbReference type="SAM" id="MobiDB-lite"/>
    </source>
</evidence>
<dbReference type="InterPro" id="IPR001331">
    <property type="entry name" value="GDS_CDC24_CS"/>
</dbReference>
<dbReference type="GO" id="GO:0043332">
    <property type="term" value="C:mating projection tip"/>
    <property type="evidence" value="ECO:0007669"/>
    <property type="project" value="TreeGrafter"/>
</dbReference>
<evidence type="ECO:0000259" key="4">
    <source>
        <dbReference type="PROSITE" id="PS51745"/>
    </source>
</evidence>
<dbReference type="SUPFAM" id="SSF54277">
    <property type="entry name" value="CAD &amp; PB1 domains"/>
    <property type="match status" value="1"/>
</dbReference>
<feature type="region of interest" description="Disordered" evidence="1">
    <location>
        <begin position="508"/>
        <end position="530"/>
    </location>
</feature>
<feature type="region of interest" description="Disordered" evidence="1">
    <location>
        <begin position="1"/>
        <end position="31"/>
    </location>
</feature>
<feature type="domain" description="DH" evidence="3">
    <location>
        <begin position="192"/>
        <end position="366"/>
    </location>
</feature>
<dbReference type="GO" id="GO:0005085">
    <property type="term" value="F:guanyl-nucleotide exchange factor activity"/>
    <property type="evidence" value="ECO:0007669"/>
    <property type="project" value="InterPro"/>
</dbReference>
<organism evidence="5 6">
    <name type="scientific">Syncephalis pseudoplumigaleata</name>
    <dbReference type="NCBI Taxonomy" id="1712513"/>
    <lineage>
        <taxon>Eukaryota</taxon>
        <taxon>Fungi</taxon>
        <taxon>Fungi incertae sedis</taxon>
        <taxon>Zoopagomycota</taxon>
        <taxon>Zoopagomycotina</taxon>
        <taxon>Zoopagomycetes</taxon>
        <taxon>Zoopagales</taxon>
        <taxon>Piptocephalidaceae</taxon>
        <taxon>Syncephalis</taxon>
    </lineage>
</organism>
<dbReference type="Gene3D" id="2.30.29.30">
    <property type="entry name" value="Pleckstrin-homology domain (PH domain)/Phosphotyrosine-binding domain (PTB)"/>
    <property type="match status" value="1"/>
</dbReference>
<dbReference type="InterPro" id="IPR036872">
    <property type="entry name" value="CH_dom_sf"/>
</dbReference>
<dbReference type="PANTHER" id="PTHR47339">
    <property type="entry name" value="CELL DIVISION CONTROL PROTEIN 24"/>
    <property type="match status" value="1"/>
</dbReference>
<protein>
    <submittedName>
        <fullName evidence="5">Dbl homology domain-containing protein</fullName>
    </submittedName>
</protein>
<dbReference type="InterPro" id="IPR000219">
    <property type="entry name" value="DH_dom"/>
</dbReference>
<dbReference type="SUPFAM" id="SSF50729">
    <property type="entry name" value="PH domain-like"/>
    <property type="match status" value="1"/>
</dbReference>
<dbReference type="GO" id="GO:0035556">
    <property type="term" value="P:intracellular signal transduction"/>
    <property type="evidence" value="ECO:0007669"/>
    <property type="project" value="InterPro"/>
</dbReference>
<dbReference type="InterPro" id="IPR053793">
    <property type="entry name" value="PB1-like"/>
</dbReference>
<feature type="domain" description="PB1" evidence="4">
    <location>
        <begin position="603"/>
        <end position="691"/>
    </location>
</feature>
<evidence type="ECO:0000259" key="3">
    <source>
        <dbReference type="PROSITE" id="PS50010"/>
    </source>
</evidence>
<evidence type="ECO:0000313" key="6">
    <source>
        <dbReference type="Proteomes" id="UP000278143"/>
    </source>
</evidence>
<dbReference type="InterPro" id="IPR011993">
    <property type="entry name" value="PH-like_dom_sf"/>
</dbReference>
<dbReference type="GO" id="GO:0031106">
    <property type="term" value="P:septin ring organization"/>
    <property type="evidence" value="ECO:0007669"/>
    <property type="project" value="TreeGrafter"/>
</dbReference>
<dbReference type="GO" id="GO:0005737">
    <property type="term" value="C:cytoplasm"/>
    <property type="evidence" value="ECO:0007669"/>
    <property type="project" value="TreeGrafter"/>
</dbReference>
<name>A0A4P9Z6B9_9FUNG</name>
<proteinExistence type="predicted"/>
<dbReference type="EMBL" id="KZ989117">
    <property type="protein sequence ID" value="RKP28125.1"/>
    <property type="molecule type" value="Genomic_DNA"/>
</dbReference>
<dbReference type="Gene3D" id="1.10.418.10">
    <property type="entry name" value="Calponin-like domain"/>
    <property type="match status" value="1"/>
</dbReference>
<dbReference type="Pfam" id="PF00564">
    <property type="entry name" value="PB1"/>
    <property type="match status" value="1"/>
</dbReference>
<dbReference type="InterPro" id="IPR001849">
    <property type="entry name" value="PH_domain"/>
</dbReference>
<dbReference type="InterPro" id="IPR035899">
    <property type="entry name" value="DBL_dom_sf"/>
</dbReference>
<dbReference type="OrthoDB" id="1594986at2759"/>
<evidence type="ECO:0000313" key="5">
    <source>
        <dbReference type="EMBL" id="RKP28125.1"/>
    </source>
</evidence>